<dbReference type="Gene3D" id="1.20.1720.10">
    <property type="entry name" value="Multidrug resistance protein D"/>
    <property type="match status" value="1"/>
</dbReference>
<keyword evidence="3 7" id="KW-0812">Transmembrane</keyword>
<sequence length="544" mass="58397">MDAASSDDQNHGADTEQEPPAAKKSFAFYAIILSLALTSLLTALEATIVSTALPTIVADLGSGNLFVWVVNGYYLTSTAFQPFFGQMADIYGRRWPMIVSVSIFTIGSGVAGGAKNVEALIAGRLLQGTGSGGILVLTEIIICDLLPLRERGKYLGMIVSLVGLGAALGPFFGGLIVEFSSWPWVFYMNLPIGGTAVVALFFFLRVQSDQTPDYMQRLRRFDWAGNALFVTSMISILISLSWAGTQYPWGSFRIILPLVLGFAGFSAFVAYEGSSYCVNPAMPLHIFANRTSGTAFAVTFLQTLSSVSIMFFLPVYFQAVLEATPSRAGIQLLPTILGMIPGAVIGGTLLSKFGRYRPIQHVGFALMIIGFGLLTLLNAVSNTGQWVGYQLLGAIGTGLVLPVLLPAVQAGLTEADTALCTATWSFIRTFGFIWGATIATAVFNNRIDAKAWMISDAEVGSQLTQGRAYEHATKAFIGSIGDSQTVAEVKAVYVDALNAVWYVSMAFAGLGFLLVIVQKEIALRKELDTKFALEEKDKVEKTAA</sequence>
<evidence type="ECO:0000256" key="1">
    <source>
        <dbReference type="ARBA" id="ARBA00004141"/>
    </source>
</evidence>
<dbReference type="PROSITE" id="PS50850">
    <property type="entry name" value="MFS"/>
    <property type="match status" value="1"/>
</dbReference>
<feature type="transmembrane region" description="Helical" evidence="7">
    <location>
        <begin position="499"/>
        <end position="517"/>
    </location>
</feature>
<reference evidence="9" key="1">
    <citation type="submission" date="2023-06" db="EMBL/GenBank/DDBJ databases">
        <title>Genome-scale phylogeny and comparative genomics of the fungal order Sordariales.</title>
        <authorList>
            <consortium name="Lawrence Berkeley National Laboratory"/>
            <person name="Hensen N."/>
            <person name="Bonometti L."/>
            <person name="Westerberg I."/>
            <person name="Brannstrom I.O."/>
            <person name="Guillou S."/>
            <person name="Cros-Aarteil S."/>
            <person name="Calhoun S."/>
            <person name="Haridas S."/>
            <person name="Kuo A."/>
            <person name="Mondo S."/>
            <person name="Pangilinan J."/>
            <person name="Riley R."/>
            <person name="LaButti K."/>
            <person name="Andreopoulos B."/>
            <person name="Lipzen A."/>
            <person name="Chen C."/>
            <person name="Yanf M."/>
            <person name="Daum C."/>
            <person name="Ng V."/>
            <person name="Clum A."/>
            <person name="Steindorff A."/>
            <person name="Ohm R."/>
            <person name="Martin F."/>
            <person name="Silar P."/>
            <person name="Natvig D."/>
            <person name="Lalanne C."/>
            <person name="Gautier V."/>
            <person name="Ament-velasquez S.L."/>
            <person name="Kruys A."/>
            <person name="Hutchinson M.I."/>
            <person name="Powell A.J."/>
            <person name="Barry K."/>
            <person name="Miller A.N."/>
            <person name="Grigoriev I.V."/>
            <person name="Debuchy R."/>
            <person name="Gladieux P."/>
            <person name="Thoren M.H."/>
            <person name="Johannesson H."/>
        </authorList>
    </citation>
    <scope>NUCLEOTIDE SEQUENCE</scope>
    <source>
        <strain evidence="9">SMH3187-1</strain>
    </source>
</reference>
<keyword evidence="5 7" id="KW-0472">Membrane</keyword>
<dbReference type="SUPFAM" id="SSF103473">
    <property type="entry name" value="MFS general substrate transporter"/>
    <property type="match status" value="1"/>
</dbReference>
<feature type="transmembrane region" description="Helical" evidence="7">
    <location>
        <begin position="362"/>
        <end position="380"/>
    </location>
</feature>
<feature type="transmembrane region" description="Helical" evidence="7">
    <location>
        <begin position="184"/>
        <end position="203"/>
    </location>
</feature>
<keyword evidence="2" id="KW-0813">Transport</keyword>
<evidence type="ECO:0000256" key="7">
    <source>
        <dbReference type="SAM" id="Phobius"/>
    </source>
</evidence>
<dbReference type="InterPro" id="IPR011701">
    <property type="entry name" value="MFS"/>
</dbReference>
<dbReference type="InterPro" id="IPR036259">
    <property type="entry name" value="MFS_trans_sf"/>
</dbReference>
<dbReference type="GO" id="GO:0005886">
    <property type="term" value="C:plasma membrane"/>
    <property type="evidence" value="ECO:0007669"/>
    <property type="project" value="TreeGrafter"/>
</dbReference>
<dbReference type="InterPro" id="IPR020846">
    <property type="entry name" value="MFS_dom"/>
</dbReference>
<dbReference type="PANTHER" id="PTHR23501:SF187">
    <property type="entry name" value="MAJOR FACILITATOR SUPERFAMILY (MFS) PROFILE DOMAIN-CONTAINING PROTEIN"/>
    <property type="match status" value="1"/>
</dbReference>
<comment type="caution">
    <text evidence="9">The sequence shown here is derived from an EMBL/GenBank/DDBJ whole genome shotgun (WGS) entry which is preliminary data.</text>
</comment>
<dbReference type="EMBL" id="JAUKUD010000006">
    <property type="protein sequence ID" value="KAK0741494.1"/>
    <property type="molecule type" value="Genomic_DNA"/>
</dbReference>
<evidence type="ECO:0000256" key="6">
    <source>
        <dbReference type="ARBA" id="ARBA00023180"/>
    </source>
</evidence>
<dbReference type="AlphaFoldDB" id="A0AA40K0J7"/>
<accession>A0AA40K0J7</accession>
<feature type="transmembrane region" description="Helical" evidence="7">
    <location>
        <begin position="26"/>
        <end position="53"/>
    </location>
</feature>
<dbReference type="Proteomes" id="UP001172155">
    <property type="component" value="Unassembled WGS sequence"/>
</dbReference>
<dbReference type="CDD" id="cd17502">
    <property type="entry name" value="MFS_Azr1_MDR_like"/>
    <property type="match status" value="1"/>
</dbReference>
<feature type="transmembrane region" description="Helical" evidence="7">
    <location>
        <begin position="154"/>
        <end position="172"/>
    </location>
</feature>
<evidence type="ECO:0000256" key="2">
    <source>
        <dbReference type="ARBA" id="ARBA00022448"/>
    </source>
</evidence>
<name>A0AA40K0J7_9PEZI</name>
<feature type="transmembrane region" description="Helical" evidence="7">
    <location>
        <begin position="223"/>
        <end position="242"/>
    </location>
</feature>
<gene>
    <name evidence="9" type="ORF">B0T18DRAFT_331508</name>
</gene>
<evidence type="ECO:0000256" key="5">
    <source>
        <dbReference type="ARBA" id="ARBA00023136"/>
    </source>
</evidence>
<keyword evidence="4 7" id="KW-1133">Transmembrane helix</keyword>
<organism evidence="9 10">
    <name type="scientific">Schizothecium vesticola</name>
    <dbReference type="NCBI Taxonomy" id="314040"/>
    <lineage>
        <taxon>Eukaryota</taxon>
        <taxon>Fungi</taxon>
        <taxon>Dikarya</taxon>
        <taxon>Ascomycota</taxon>
        <taxon>Pezizomycotina</taxon>
        <taxon>Sordariomycetes</taxon>
        <taxon>Sordariomycetidae</taxon>
        <taxon>Sordariales</taxon>
        <taxon>Schizotheciaceae</taxon>
        <taxon>Schizothecium</taxon>
    </lineage>
</organism>
<evidence type="ECO:0000259" key="8">
    <source>
        <dbReference type="PROSITE" id="PS50850"/>
    </source>
</evidence>
<evidence type="ECO:0000313" key="9">
    <source>
        <dbReference type="EMBL" id="KAK0741494.1"/>
    </source>
</evidence>
<dbReference type="PANTHER" id="PTHR23501">
    <property type="entry name" value="MAJOR FACILITATOR SUPERFAMILY"/>
    <property type="match status" value="1"/>
</dbReference>
<dbReference type="GO" id="GO:0022857">
    <property type="term" value="F:transmembrane transporter activity"/>
    <property type="evidence" value="ECO:0007669"/>
    <property type="project" value="InterPro"/>
</dbReference>
<feature type="transmembrane region" description="Helical" evidence="7">
    <location>
        <begin position="95"/>
        <end position="114"/>
    </location>
</feature>
<evidence type="ECO:0000313" key="10">
    <source>
        <dbReference type="Proteomes" id="UP001172155"/>
    </source>
</evidence>
<dbReference type="Gene3D" id="1.20.1250.20">
    <property type="entry name" value="MFS general substrate transporter like domains"/>
    <property type="match status" value="1"/>
</dbReference>
<feature type="transmembrane region" description="Helical" evidence="7">
    <location>
        <begin position="120"/>
        <end position="142"/>
    </location>
</feature>
<feature type="transmembrane region" description="Helical" evidence="7">
    <location>
        <begin position="329"/>
        <end position="350"/>
    </location>
</feature>
<feature type="transmembrane region" description="Helical" evidence="7">
    <location>
        <begin position="417"/>
        <end position="443"/>
    </location>
</feature>
<dbReference type="Pfam" id="PF07690">
    <property type="entry name" value="MFS_1"/>
    <property type="match status" value="1"/>
</dbReference>
<feature type="transmembrane region" description="Helical" evidence="7">
    <location>
        <begin position="294"/>
        <end position="317"/>
    </location>
</feature>
<feature type="transmembrane region" description="Helical" evidence="7">
    <location>
        <begin position="386"/>
        <end position="405"/>
    </location>
</feature>
<keyword evidence="10" id="KW-1185">Reference proteome</keyword>
<dbReference type="PRINTS" id="PR01036">
    <property type="entry name" value="TCRTETB"/>
</dbReference>
<protein>
    <submittedName>
        <fullName evidence="9">Major facilitator superfamily domain-containing protein</fullName>
    </submittedName>
</protein>
<evidence type="ECO:0000256" key="4">
    <source>
        <dbReference type="ARBA" id="ARBA00022989"/>
    </source>
</evidence>
<feature type="domain" description="Major facilitator superfamily (MFS) profile" evidence="8">
    <location>
        <begin position="31"/>
        <end position="523"/>
    </location>
</feature>
<evidence type="ECO:0000256" key="3">
    <source>
        <dbReference type="ARBA" id="ARBA00022692"/>
    </source>
</evidence>
<proteinExistence type="predicted"/>
<feature type="transmembrane region" description="Helical" evidence="7">
    <location>
        <begin position="254"/>
        <end position="273"/>
    </location>
</feature>
<comment type="subcellular location">
    <subcellularLocation>
        <location evidence="1">Membrane</location>
        <topology evidence="1">Multi-pass membrane protein</topology>
    </subcellularLocation>
</comment>
<keyword evidence="6" id="KW-0325">Glycoprotein</keyword>